<reference evidence="3 4" key="1">
    <citation type="submission" date="2017-05" db="EMBL/GenBank/DDBJ databases">
        <title>Genome of Chryseobacterium haifense.</title>
        <authorList>
            <person name="Newman J.D."/>
        </authorList>
    </citation>
    <scope>NUCLEOTIDE SEQUENCE [LARGE SCALE GENOMIC DNA]</scope>
    <source>
        <strain evidence="3 4">DSM 19056</strain>
    </source>
</reference>
<evidence type="ECO:0000256" key="1">
    <source>
        <dbReference type="SAM" id="SignalP"/>
    </source>
</evidence>
<accession>A0A246BCM4</accession>
<feature type="domain" description="Surface adhesin CshA non-repetitive" evidence="2">
    <location>
        <begin position="41"/>
        <end position="274"/>
    </location>
</feature>
<comment type="caution">
    <text evidence="3">The sequence shown here is derived from an EMBL/GenBank/DDBJ whole genome shotgun (WGS) entry which is preliminary data.</text>
</comment>
<dbReference type="AlphaFoldDB" id="A0A246BCM4"/>
<organism evidence="3 4">
    <name type="scientific">Kaistella haifensis DSM 19056</name>
    <dbReference type="NCBI Taxonomy" id="1450526"/>
    <lineage>
        <taxon>Bacteria</taxon>
        <taxon>Pseudomonadati</taxon>
        <taxon>Bacteroidota</taxon>
        <taxon>Flavobacteriia</taxon>
        <taxon>Flavobacteriales</taxon>
        <taxon>Weeksellaceae</taxon>
        <taxon>Chryseobacterium group</taxon>
        <taxon>Kaistella</taxon>
    </lineage>
</organism>
<keyword evidence="4" id="KW-1185">Reference proteome</keyword>
<feature type="chain" id="PRO_5012602775" description="Surface adhesin CshA non-repetitive domain-containing protein" evidence="1">
    <location>
        <begin position="19"/>
        <end position="399"/>
    </location>
</feature>
<dbReference type="EMBL" id="JASZ02000001">
    <property type="protein sequence ID" value="OWK99434.1"/>
    <property type="molecule type" value="Genomic_DNA"/>
</dbReference>
<evidence type="ECO:0000313" key="4">
    <source>
        <dbReference type="Proteomes" id="UP000197587"/>
    </source>
</evidence>
<gene>
    <name evidence="3" type="ORF">AP75_00350</name>
</gene>
<dbReference type="Pfam" id="PF18651">
    <property type="entry name" value="CshA_NR2"/>
    <property type="match status" value="1"/>
</dbReference>
<protein>
    <recommendedName>
        <fullName evidence="2">Surface adhesin CshA non-repetitive domain-containing protein</fullName>
    </recommendedName>
</protein>
<feature type="signal peptide" evidence="1">
    <location>
        <begin position="1"/>
        <end position="18"/>
    </location>
</feature>
<dbReference type="Proteomes" id="UP000197587">
    <property type="component" value="Unassembled WGS sequence"/>
</dbReference>
<dbReference type="RefSeq" id="WP_088263365.1">
    <property type="nucleotide sequence ID" value="NZ_JASZ02000001.1"/>
</dbReference>
<keyword evidence="1" id="KW-0732">Signal</keyword>
<dbReference type="InterPro" id="IPR040683">
    <property type="entry name" value="CshA_NR2"/>
</dbReference>
<sequence>MKKNYLLLGIVASGFFYAQVTSTGRPAALKSTSGTGLHHKRIWWINWDLNNNKAAGDNLVNGATTTFVSPAGFTYKATISDVKVYTGATAASPIGTQITIGTNFVLNANVPNSWSGNNFPTAYSGFKNFTTNPSTAVADSNAVITTDNLYGSVGGGNRVTYRLTVEATDPLGVKGNATGIVLAGSESLNGTGEWYSLSAPQGRIRYIDKYIRSTAFWNNYSVQLKISNAGKKVFVTNPNGGDTRGDAMLFAEGVPYVDAEVKGGGGQSIAIGFLEELDYSDAPRTYGIPYHLFENKFRGGLFPDGNKTLSTESNVNDYASPVGKIAKFYDPTLRLGATIDSEDNPILSLPANSTNMPNPNYDDLNGNDEDGLNSRTSTVNGFMKVEYVNISPLTSYMSV</sequence>
<proteinExistence type="predicted"/>
<evidence type="ECO:0000259" key="2">
    <source>
        <dbReference type="Pfam" id="PF18651"/>
    </source>
</evidence>
<name>A0A246BCM4_9FLAO</name>
<evidence type="ECO:0000313" key="3">
    <source>
        <dbReference type="EMBL" id="OWK99434.1"/>
    </source>
</evidence>